<feature type="transmembrane region" description="Helical" evidence="9">
    <location>
        <begin position="37"/>
        <end position="60"/>
    </location>
</feature>
<evidence type="ECO:0000313" key="10">
    <source>
        <dbReference type="EMBL" id="MFB9330175.1"/>
    </source>
</evidence>
<comment type="similarity">
    <text evidence="2 8">Belongs to the MIP/aquaporin (TC 1.A.8) family.</text>
</comment>
<feature type="transmembrane region" description="Helical" evidence="9">
    <location>
        <begin position="158"/>
        <end position="182"/>
    </location>
</feature>
<dbReference type="PANTHER" id="PTHR19139">
    <property type="entry name" value="AQUAPORIN TRANSPORTER"/>
    <property type="match status" value="1"/>
</dbReference>
<evidence type="ECO:0000256" key="5">
    <source>
        <dbReference type="ARBA" id="ARBA00022692"/>
    </source>
</evidence>
<dbReference type="Proteomes" id="UP001589747">
    <property type="component" value="Unassembled WGS sequence"/>
</dbReference>
<dbReference type="Pfam" id="PF00230">
    <property type="entry name" value="MIP"/>
    <property type="match status" value="1"/>
</dbReference>
<dbReference type="InterPro" id="IPR023271">
    <property type="entry name" value="Aquaporin-like"/>
</dbReference>
<dbReference type="EMBL" id="JBHMDO010000047">
    <property type="protein sequence ID" value="MFB9330175.1"/>
    <property type="molecule type" value="Genomic_DNA"/>
</dbReference>
<dbReference type="InterPro" id="IPR034294">
    <property type="entry name" value="Aquaporin_transptr"/>
</dbReference>
<keyword evidence="4" id="KW-1003">Cell membrane</keyword>
<feature type="transmembrane region" description="Helical" evidence="9">
    <location>
        <begin position="202"/>
        <end position="221"/>
    </location>
</feature>
<keyword evidence="5 8" id="KW-0812">Transmembrane</keyword>
<sequence>MNGRTWRKYAAECVGTFVLVLFGCGSSATAGGDLGNLGVACAFGLSLIAMTYVIGPVSGCHVNPAVSLAMFLQGKLNGRDLGGYIGAQLSGGILASGLLYAIIESTGKAVTDLGQNGYGPGYGIGITASMAIIVEIVLTFVFVYTLLGVTATEATAKLAGVVIGLTLAFVHILGIGLTGTSVNPARSLGPALWLGGEAFHELWVFMLAPLIGSVVAVWVFRRLYTSRGNKR</sequence>
<dbReference type="Gene3D" id="1.20.1080.10">
    <property type="entry name" value="Glycerol uptake facilitator protein"/>
    <property type="match status" value="1"/>
</dbReference>
<organism evidence="10 11">
    <name type="scientific">Paenibacillus aurantiacus</name>
    <dbReference type="NCBI Taxonomy" id="1936118"/>
    <lineage>
        <taxon>Bacteria</taxon>
        <taxon>Bacillati</taxon>
        <taxon>Bacillota</taxon>
        <taxon>Bacilli</taxon>
        <taxon>Bacillales</taxon>
        <taxon>Paenibacillaceae</taxon>
        <taxon>Paenibacillus</taxon>
    </lineage>
</organism>
<evidence type="ECO:0000256" key="4">
    <source>
        <dbReference type="ARBA" id="ARBA00022475"/>
    </source>
</evidence>
<evidence type="ECO:0000256" key="3">
    <source>
        <dbReference type="ARBA" id="ARBA00022448"/>
    </source>
</evidence>
<dbReference type="PROSITE" id="PS51257">
    <property type="entry name" value="PROKAR_LIPOPROTEIN"/>
    <property type="match status" value="1"/>
</dbReference>
<evidence type="ECO:0000256" key="8">
    <source>
        <dbReference type="RuleBase" id="RU000477"/>
    </source>
</evidence>
<evidence type="ECO:0000256" key="7">
    <source>
        <dbReference type="ARBA" id="ARBA00023136"/>
    </source>
</evidence>
<keyword evidence="7 9" id="KW-0472">Membrane</keyword>
<accession>A0ABV5KY62</accession>
<evidence type="ECO:0000256" key="2">
    <source>
        <dbReference type="ARBA" id="ARBA00006175"/>
    </source>
</evidence>
<dbReference type="PANTHER" id="PTHR19139:SF199">
    <property type="entry name" value="MIP17260P"/>
    <property type="match status" value="1"/>
</dbReference>
<dbReference type="PRINTS" id="PR00783">
    <property type="entry name" value="MINTRINSICP"/>
</dbReference>
<keyword evidence="11" id="KW-1185">Reference proteome</keyword>
<name>A0ABV5KY62_9BACL</name>
<dbReference type="RefSeq" id="WP_377501123.1">
    <property type="nucleotide sequence ID" value="NZ_JBHMDO010000047.1"/>
</dbReference>
<gene>
    <name evidence="10" type="ORF">ACFFSY_29885</name>
</gene>
<keyword evidence="3 8" id="KW-0813">Transport</keyword>
<comment type="subcellular location">
    <subcellularLocation>
        <location evidence="1">Cell membrane</location>
        <topology evidence="1">Multi-pass membrane protein</topology>
    </subcellularLocation>
</comment>
<reference evidence="10 11" key="1">
    <citation type="submission" date="2024-09" db="EMBL/GenBank/DDBJ databases">
        <authorList>
            <person name="Sun Q."/>
            <person name="Mori K."/>
        </authorList>
    </citation>
    <scope>NUCLEOTIDE SEQUENCE [LARGE SCALE GENOMIC DNA]</scope>
    <source>
        <strain evidence="10 11">TISTR 2452</strain>
    </source>
</reference>
<comment type="caution">
    <text evidence="10">The sequence shown here is derived from an EMBL/GenBank/DDBJ whole genome shotgun (WGS) entry which is preliminary data.</text>
</comment>
<feature type="transmembrane region" description="Helical" evidence="9">
    <location>
        <begin position="123"/>
        <end position="146"/>
    </location>
</feature>
<evidence type="ECO:0000313" key="11">
    <source>
        <dbReference type="Proteomes" id="UP001589747"/>
    </source>
</evidence>
<dbReference type="SUPFAM" id="SSF81338">
    <property type="entry name" value="Aquaporin-like"/>
    <property type="match status" value="1"/>
</dbReference>
<dbReference type="PROSITE" id="PS00221">
    <property type="entry name" value="MIP"/>
    <property type="match status" value="1"/>
</dbReference>
<dbReference type="InterPro" id="IPR022357">
    <property type="entry name" value="MIP_CS"/>
</dbReference>
<evidence type="ECO:0000256" key="6">
    <source>
        <dbReference type="ARBA" id="ARBA00022989"/>
    </source>
</evidence>
<dbReference type="InterPro" id="IPR000425">
    <property type="entry name" value="MIP"/>
</dbReference>
<feature type="transmembrane region" description="Helical" evidence="9">
    <location>
        <begin position="81"/>
        <end position="103"/>
    </location>
</feature>
<protein>
    <submittedName>
        <fullName evidence="10">MIP/aquaporin family protein</fullName>
    </submittedName>
</protein>
<evidence type="ECO:0000256" key="1">
    <source>
        <dbReference type="ARBA" id="ARBA00004651"/>
    </source>
</evidence>
<evidence type="ECO:0000256" key="9">
    <source>
        <dbReference type="SAM" id="Phobius"/>
    </source>
</evidence>
<proteinExistence type="inferred from homology"/>
<keyword evidence="6 9" id="KW-1133">Transmembrane helix</keyword>